<dbReference type="Proteomes" id="UP000298416">
    <property type="component" value="Unassembled WGS sequence"/>
</dbReference>
<evidence type="ECO:0000259" key="2">
    <source>
        <dbReference type="Pfam" id="PF12776"/>
    </source>
</evidence>
<reference evidence="3" key="1">
    <citation type="submission" date="2018-01" db="EMBL/GenBank/DDBJ databases">
        <authorList>
            <person name="Mao J.F."/>
        </authorList>
    </citation>
    <scope>NUCLEOTIDE SEQUENCE</scope>
    <source>
        <strain evidence="3">Huo1</strain>
        <tissue evidence="3">Leaf</tissue>
    </source>
</reference>
<comment type="caution">
    <text evidence="3">The sequence shown here is derived from an EMBL/GenBank/DDBJ whole genome shotgun (WGS) entry which is preliminary data.</text>
</comment>
<organism evidence="3">
    <name type="scientific">Salvia splendens</name>
    <name type="common">Scarlet sage</name>
    <dbReference type="NCBI Taxonomy" id="180675"/>
    <lineage>
        <taxon>Eukaryota</taxon>
        <taxon>Viridiplantae</taxon>
        <taxon>Streptophyta</taxon>
        <taxon>Embryophyta</taxon>
        <taxon>Tracheophyta</taxon>
        <taxon>Spermatophyta</taxon>
        <taxon>Magnoliopsida</taxon>
        <taxon>eudicotyledons</taxon>
        <taxon>Gunneridae</taxon>
        <taxon>Pentapetalae</taxon>
        <taxon>asterids</taxon>
        <taxon>lamiids</taxon>
        <taxon>Lamiales</taxon>
        <taxon>Lamiaceae</taxon>
        <taxon>Nepetoideae</taxon>
        <taxon>Mentheae</taxon>
        <taxon>Salviinae</taxon>
        <taxon>Salvia</taxon>
        <taxon>Salvia subgen. Calosphace</taxon>
        <taxon>core Calosphace</taxon>
    </lineage>
</organism>
<dbReference type="InterPro" id="IPR024752">
    <property type="entry name" value="Myb/SANT-like_dom"/>
</dbReference>
<proteinExistence type="predicted"/>
<dbReference type="Pfam" id="PF12776">
    <property type="entry name" value="Myb_DNA-bind_3"/>
    <property type="match status" value="1"/>
</dbReference>
<sequence>MGSQQLSANDTNDSPMTDVDPDPLIGRGIAVDKSRRVWTQREEEILMTTMKELAASGWKSDNGFRAGYLTRAKEALRREFPKTDLCVHPHIKSKISTWKRNYYSLILILDRSGVGFNADGNYKIDIDDEQWAQVVQKDSNAKYMRNKSWPLLNDWKEIFGKDRAEGTRAVDTGDAVHRIYGSKVPLSEDSEKYSPLTLDELYPDHVFPEGMIPEMVDESTSVPVAAAPQVPPNKNKKRKAVNSMDKVDKIDSVLNLMTRIHEDTNDRLKEISSRIGYEFDLSTKRTEVYNQVKGMIGLTIKQQFYAAKKLVKEPELMDLFRGLDEISRPAFVLDLLDTDGMLH</sequence>
<feature type="region of interest" description="Disordered" evidence="1">
    <location>
        <begin position="1"/>
        <end position="26"/>
    </location>
</feature>
<protein>
    <recommendedName>
        <fullName evidence="2">Myb/SANT-like domain-containing protein</fullName>
    </recommendedName>
</protein>
<dbReference type="PANTHER" id="PTHR46250">
    <property type="entry name" value="MYB/SANT-LIKE DNA-BINDING DOMAIN PROTEIN-RELATED"/>
    <property type="match status" value="1"/>
</dbReference>
<evidence type="ECO:0000313" key="3">
    <source>
        <dbReference type="EMBL" id="KAG6417710.1"/>
    </source>
</evidence>
<dbReference type="EMBL" id="PNBA02000007">
    <property type="protein sequence ID" value="KAG6417710.1"/>
    <property type="molecule type" value="Genomic_DNA"/>
</dbReference>
<feature type="compositionally biased region" description="Polar residues" evidence="1">
    <location>
        <begin position="1"/>
        <end position="15"/>
    </location>
</feature>
<dbReference type="PANTHER" id="PTHR46250:SF15">
    <property type="entry name" value="OS01G0523800 PROTEIN"/>
    <property type="match status" value="1"/>
</dbReference>
<evidence type="ECO:0000313" key="4">
    <source>
        <dbReference type="Proteomes" id="UP000298416"/>
    </source>
</evidence>
<name>A0A8X8XT80_SALSN</name>
<gene>
    <name evidence="3" type="ORF">SASPL_119902</name>
</gene>
<feature type="domain" description="Myb/SANT-like" evidence="2">
    <location>
        <begin position="38"/>
        <end position="133"/>
    </location>
</feature>
<keyword evidence="4" id="KW-1185">Reference proteome</keyword>
<reference evidence="3" key="2">
    <citation type="submission" date="2020-08" db="EMBL/GenBank/DDBJ databases">
        <title>Plant Genome Project.</title>
        <authorList>
            <person name="Zhang R.-G."/>
        </authorList>
    </citation>
    <scope>NUCLEOTIDE SEQUENCE</scope>
    <source>
        <strain evidence="3">Huo1</strain>
        <tissue evidence="3">Leaf</tissue>
    </source>
</reference>
<accession>A0A8X8XT80</accession>
<dbReference type="AlphaFoldDB" id="A0A8X8XT80"/>
<evidence type="ECO:0000256" key="1">
    <source>
        <dbReference type="SAM" id="MobiDB-lite"/>
    </source>
</evidence>